<proteinExistence type="inferred from homology"/>
<evidence type="ECO:0000256" key="4">
    <source>
        <dbReference type="HAMAP-Rule" id="MF_00655"/>
    </source>
</evidence>
<comment type="similarity">
    <text evidence="4">Belongs to the PqqD family.</text>
</comment>
<dbReference type="NCBIfam" id="TIGR03859">
    <property type="entry name" value="PQQ_PqqD"/>
    <property type="match status" value="1"/>
</dbReference>
<evidence type="ECO:0000256" key="1">
    <source>
        <dbReference type="ARBA" id="ARBA00004886"/>
    </source>
</evidence>
<reference evidence="6" key="1">
    <citation type="journal article" date="2019" name="Int. J. Syst. Evol. Microbiol.">
        <title>The Global Catalogue of Microorganisms (GCM) 10K type strain sequencing project: providing services to taxonomists for standard genome sequencing and annotation.</title>
        <authorList>
            <consortium name="The Broad Institute Genomics Platform"/>
            <consortium name="The Broad Institute Genome Sequencing Center for Infectious Disease"/>
            <person name="Wu L."/>
            <person name="Ma J."/>
        </authorList>
    </citation>
    <scope>NUCLEOTIDE SEQUENCE [LARGE SCALE GENOMIC DNA]</scope>
    <source>
        <strain evidence="6">CECT 7698</strain>
    </source>
</reference>
<name>A0ABV7LTK1_9GAMM</name>
<dbReference type="InterPro" id="IPR022479">
    <property type="entry name" value="PqqD_bac"/>
</dbReference>
<dbReference type="Proteomes" id="UP001595579">
    <property type="component" value="Unassembled WGS sequence"/>
</dbReference>
<evidence type="ECO:0000256" key="3">
    <source>
        <dbReference type="ARBA" id="ARBA00022905"/>
    </source>
</evidence>
<keyword evidence="3 4" id="KW-0884">PQQ biosynthesis</keyword>
<gene>
    <name evidence="4 5" type="primary">pqqD</name>
    <name evidence="5" type="ORF">ACFOEV_19225</name>
</gene>
<comment type="function">
    <text evidence="4">Functions as a PqqA binding protein and presents PqqA to PqqE, in the pyrroloquinoline quinone (PQQ) biosynthetic pathway.</text>
</comment>
<comment type="subunit">
    <text evidence="2 4">Monomer. Interacts with PqqE.</text>
</comment>
<comment type="pathway">
    <text evidence="1 4">Cofactor biosynthesis; pyrroloquinoline quinone biosynthesis.</text>
</comment>
<dbReference type="RefSeq" id="WP_386776511.1">
    <property type="nucleotide sequence ID" value="NZ_JBHRUG010000042.1"/>
</dbReference>
<accession>A0ABV7LTK1</accession>
<dbReference type="EMBL" id="JBHRUG010000042">
    <property type="protein sequence ID" value="MFC3285734.1"/>
    <property type="molecule type" value="Genomic_DNA"/>
</dbReference>
<evidence type="ECO:0000256" key="2">
    <source>
        <dbReference type="ARBA" id="ARBA00011741"/>
    </source>
</evidence>
<dbReference type="Pfam" id="PF05402">
    <property type="entry name" value="PqqD"/>
    <property type="match status" value="1"/>
</dbReference>
<dbReference type="InterPro" id="IPR041881">
    <property type="entry name" value="PqqD_sf"/>
</dbReference>
<dbReference type="NCBIfam" id="NF002535">
    <property type="entry name" value="PRK02079.1"/>
    <property type="match status" value="1"/>
</dbReference>
<comment type="caution">
    <text evidence="5">The sequence shown here is derived from an EMBL/GenBank/DDBJ whole genome shotgun (WGS) entry which is preliminary data.</text>
</comment>
<dbReference type="Gene3D" id="1.10.10.1150">
    <property type="entry name" value="Coenzyme PQQ synthesis protein D (PqqD)"/>
    <property type="match status" value="1"/>
</dbReference>
<dbReference type="InterPro" id="IPR008792">
    <property type="entry name" value="PQQD"/>
</dbReference>
<sequence length="95" mass="10812">MSEAIDTSTVFRLRPGWRLQWEEAQQCHVLLYPEGMVQLNDSAGAILTLLDGERDVAALLAELERRYPQAPAPELARDVEEFLRDAANQGWIHHD</sequence>
<evidence type="ECO:0000313" key="6">
    <source>
        <dbReference type="Proteomes" id="UP001595579"/>
    </source>
</evidence>
<evidence type="ECO:0000313" key="5">
    <source>
        <dbReference type="EMBL" id="MFC3285734.1"/>
    </source>
</evidence>
<keyword evidence="6" id="KW-1185">Reference proteome</keyword>
<organism evidence="5 6">
    <name type="scientific">Litchfieldella rifensis</name>
    <dbReference type="NCBI Taxonomy" id="762643"/>
    <lineage>
        <taxon>Bacteria</taxon>
        <taxon>Pseudomonadati</taxon>
        <taxon>Pseudomonadota</taxon>
        <taxon>Gammaproteobacteria</taxon>
        <taxon>Oceanospirillales</taxon>
        <taxon>Halomonadaceae</taxon>
        <taxon>Litchfieldella</taxon>
    </lineage>
</organism>
<dbReference type="HAMAP" id="MF_00655">
    <property type="entry name" value="PQQ_syn_PqqD"/>
    <property type="match status" value="1"/>
</dbReference>
<protein>
    <recommendedName>
        <fullName evidence="4">PqqA binding protein</fullName>
    </recommendedName>
    <alternativeName>
        <fullName evidence="4">Coenzyme PQQ synthesis protein D</fullName>
    </alternativeName>
    <alternativeName>
        <fullName evidence="4">Pyrroloquinoline quinone biosynthesis protein D</fullName>
    </alternativeName>
</protein>